<evidence type="ECO:0000256" key="1">
    <source>
        <dbReference type="SAM" id="MobiDB-lite"/>
    </source>
</evidence>
<evidence type="ECO:0000313" key="3">
    <source>
        <dbReference type="Proteomes" id="UP000659172"/>
    </source>
</evidence>
<dbReference type="Proteomes" id="UP000659172">
    <property type="component" value="Unassembled WGS sequence"/>
</dbReference>
<proteinExistence type="predicted"/>
<gene>
    <name evidence="2" type="ORF">HV823_24895</name>
</gene>
<feature type="region of interest" description="Disordered" evidence="1">
    <location>
        <begin position="1"/>
        <end position="35"/>
    </location>
</feature>
<comment type="caution">
    <text evidence="2">The sequence shown here is derived from an EMBL/GenBank/DDBJ whole genome shotgun (WGS) entry which is preliminary data.</text>
</comment>
<reference evidence="2 3" key="1">
    <citation type="submission" date="2020-06" db="EMBL/GenBank/DDBJ databases">
        <title>Rhizobium sp.nov. isolated from the tomato plant.</title>
        <authorList>
            <person name="Thin K.K."/>
            <person name="Zhang X."/>
            <person name="He S."/>
        </authorList>
    </citation>
    <scope>NUCLEOTIDE SEQUENCE [LARGE SCALE GENOMIC DNA]</scope>
    <source>
        <strain evidence="2 3">DBTS2</strain>
    </source>
</reference>
<accession>A0ABX2QNK8</accession>
<protein>
    <submittedName>
        <fullName evidence="2">Uncharacterized protein</fullName>
    </submittedName>
</protein>
<evidence type="ECO:0000313" key="2">
    <source>
        <dbReference type="EMBL" id="NVP58474.1"/>
    </source>
</evidence>
<keyword evidence="3" id="KW-1185">Reference proteome</keyword>
<name>A0ABX2QNK8_9HYPH</name>
<dbReference type="EMBL" id="JABXYK010000026">
    <property type="protein sequence ID" value="NVP58474.1"/>
    <property type="molecule type" value="Genomic_DNA"/>
</dbReference>
<organism evidence="2 3">
    <name type="scientific">Mycoplana rhizolycopersici</name>
    <dbReference type="NCBI Taxonomy" id="2746702"/>
    <lineage>
        <taxon>Bacteria</taxon>
        <taxon>Pseudomonadati</taxon>
        <taxon>Pseudomonadota</taxon>
        <taxon>Alphaproteobacteria</taxon>
        <taxon>Hyphomicrobiales</taxon>
        <taxon>Rhizobiaceae</taxon>
        <taxon>Mycoplana</taxon>
    </lineage>
</organism>
<sequence>MAERIEHGGGTTASIVQLGGITDGRPGRDGPADNRIELHHGQIENGADGIVTLSGHW</sequence>
<dbReference type="RefSeq" id="WP_176952370.1">
    <property type="nucleotide sequence ID" value="NZ_JABXYK010000026.1"/>
</dbReference>
<feature type="compositionally biased region" description="Basic and acidic residues" evidence="1">
    <location>
        <begin position="25"/>
        <end position="35"/>
    </location>
</feature>